<accession>A0A9P2YKR1</accession>
<dbReference type="EMBL" id="BEYQ01000009">
    <property type="protein sequence ID" value="GBD53912.1"/>
    <property type="molecule type" value="Genomic_DNA"/>
</dbReference>
<proteinExistence type="predicted"/>
<protein>
    <submittedName>
        <fullName evidence="1">Uncharacterized protein</fullName>
    </submittedName>
</protein>
<dbReference type="AlphaFoldDB" id="A0A9P2YKR1"/>
<gene>
    <name evidence="1" type="ORF">BGM30_30050</name>
</gene>
<dbReference type="Proteomes" id="UP000236321">
    <property type="component" value="Unassembled WGS sequence"/>
</dbReference>
<name>A0A9P2YKR1_MICAE</name>
<reference evidence="2" key="1">
    <citation type="submission" date="2017-12" db="EMBL/GenBank/DDBJ databases">
        <title>Improved Draft Genome Sequence of Microcystis aeruginosa NIES-298, a Microcystin-Producing Cyanobacterium from Lake Kasumigaura, Japan.</title>
        <authorList>
            <person name="Yamaguchi H."/>
            <person name="Suzuki S."/>
            <person name="Kawachi M."/>
        </authorList>
    </citation>
    <scope>NUCLEOTIDE SEQUENCE [LARGE SCALE GENOMIC DNA]</scope>
    <source>
        <strain evidence="2">NIES-298</strain>
    </source>
</reference>
<comment type="caution">
    <text evidence="1">The sequence shown here is derived from an EMBL/GenBank/DDBJ whole genome shotgun (WGS) entry which is preliminary data.</text>
</comment>
<evidence type="ECO:0000313" key="2">
    <source>
        <dbReference type="Proteomes" id="UP000236321"/>
    </source>
</evidence>
<organism evidence="1 2">
    <name type="scientific">Microcystis aeruginosa NIES-298</name>
    <dbReference type="NCBI Taxonomy" id="449468"/>
    <lineage>
        <taxon>Bacteria</taxon>
        <taxon>Bacillati</taxon>
        <taxon>Cyanobacteriota</taxon>
        <taxon>Cyanophyceae</taxon>
        <taxon>Oscillatoriophycideae</taxon>
        <taxon>Chroococcales</taxon>
        <taxon>Microcystaceae</taxon>
        <taxon>Microcystis</taxon>
    </lineage>
</organism>
<sequence length="71" mass="7613">MRAVVSCEKSEYERAAVYTVIARASYEEIVSETAVQGVVIRTANQSIVSESAVQNVTALASLKLIGELIPV</sequence>
<evidence type="ECO:0000313" key="1">
    <source>
        <dbReference type="EMBL" id="GBD53912.1"/>
    </source>
</evidence>